<feature type="domain" description="HTH araC/xylS-type" evidence="4">
    <location>
        <begin position="368"/>
        <end position="466"/>
    </location>
</feature>
<dbReference type="InterPro" id="IPR018060">
    <property type="entry name" value="HTH_AraC"/>
</dbReference>
<dbReference type="Pfam" id="PF12833">
    <property type="entry name" value="HTH_18"/>
    <property type="match status" value="1"/>
</dbReference>
<keyword evidence="3" id="KW-0804">Transcription</keyword>
<dbReference type="InterPro" id="IPR020449">
    <property type="entry name" value="Tscrpt_reg_AraC-type_HTH"/>
</dbReference>
<dbReference type="PANTHER" id="PTHR43280">
    <property type="entry name" value="ARAC-FAMILY TRANSCRIPTIONAL REGULATOR"/>
    <property type="match status" value="1"/>
</dbReference>
<evidence type="ECO:0000259" key="4">
    <source>
        <dbReference type="PROSITE" id="PS01124"/>
    </source>
</evidence>
<sequence length="473" mass="53606">MVKRRLIPYKADAAQPVNAAFGIFCFNVVDVPNEKLYDKGEKSSARGKAGTQMEYEQFDRRLARECAKAFSQSTGLGCTLSDKTGRAFDEYGYGCESCGMCAAAGASHDRCVQAHIYGMTEAERFGGKYIYFCPMGLTCFVSPILGEGGAEAKITVGPFIMVEKQDFIACELTENVRLTEAQKQAAVQVLENIPFVPTERVTQLSVLLFMAVGFMNNVSAENRMMESGHSEELQGQITSYILELKQEEAPPPYPFEKEHVLLQCVARKDRDGARRLLNELLGAILFVDGGDMELVKSRLYELLVLISRTAIENGADAEHTMRLSHEYRYRIGAFTTIDSLCLWLAGVVNHFMDDLFRFSDAKHANIIHRCTQYISANYKERITLEDTARMVYLSPAYLSRIFKQETGVTFNEYLNRVRVNKAKELLRRRELRMTDISLAVGYEDQSYFTKVFKRVAGMLPREYREKILVSRKD</sequence>
<dbReference type="PRINTS" id="PR00032">
    <property type="entry name" value="HTHARAC"/>
</dbReference>
<reference evidence="5 6" key="1">
    <citation type="journal article" date="2019" name="Nat. Med.">
        <title>A library of human gut bacterial isolates paired with longitudinal multiomics data enables mechanistic microbiome research.</title>
        <authorList>
            <person name="Poyet M."/>
            <person name="Groussin M."/>
            <person name="Gibbons S.M."/>
            <person name="Avila-Pacheco J."/>
            <person name="Jiang X."/>
            <person name="Kearney S.M."/>
            <person name="Perrotta A.R."/>
            <person name="Berdy B."/>
            <person name="Zhao S."/>
            <person name="Lieberman T.D."/>
            <person name="Swanson P.K."/>
            <person name="Smith M."/>
            <person name="Roesemann S."/>
            <person name="Alexander J.E."/>
            <person name="Rich S.A."/>
            <person name="Livny J."/>
            <person name="Vlamakis H."/>
            <person name="Clish C."/>
            <person name="Bullock K."/>
            <person name="Deik A."/>
            <person name="Scott J."/>
            <person name="Pierce K.A."/>
            <person name="Xavier R.J."/>
            <person name="Alm E.J."/>
        </authorList>
    </citation>
    <scope>NUCLEOTIDE SEQUENCE [LARGE SCALE GENOMIC DNA]</scope>
    <source>
        <strain evidence="5 6">BIOML-A4</strain>
    </source>
</reference>
<evidence type="ECO:0000256" key="3">
    <source>
        <dbReference type="ARBA" id="ARBA00023163"/>
    </source>
</evidence>
<dbReference type="InterPro" id="IPR009057">
    <property type="entry name" value="Homeodomain-like_sf"/>
</dbReference>
<comment type="caution">
    <text evidence="5">The sequence shown here is derived from an EMBL/GenBank/DDBJ whole genome shotgun (WGS) entry which is preliminary data.</text>
</comment>
<dbReference type="SMART" id="SM00342">
    <property type="entry name" value="HTH_ARAC"/>
    <property type="match status" value="1"/>
</dbReference>
<dbReference type="PANTHER" id="PTHR43280:SF2">
    <property type="entry name" value="HTH-TYPE TRANSCRIPTIONAL REGULATOR EXSA"/>
    <property type="match status" value="1"/>
</dbReference>
<dbReference type="GO" id="GO:0043565">
    <property type="term" value="F:sequence-specific DNA binding"/>
    <property type="evidence" value="ECO:0007669"/>
    <property type="project" value="InterPro"/>
</dbReference>
<dbReference type="Gene3D" id="1.10.10.60">
    <property type="entry name" value="Homeodomain-like"/>
    <property type="match status" value="2"/>
</dbReference>
<organism evidence="5 6">
    <name type="scientific">Ruthenibacterium lactatiformans</name>
    <dbReference type="NCBI Taxonomy" id="1550024"/>
    <lineage>
        <taxon>Bacteria</taxon>
        <taxon>Bacillati</taxon>
        <taxon>Bacillota</taxon>
        <taxon>Clostridia</taxon>
        <taxon>Eubacteriales</taxon>
        <taxon>Oscillospiraceae</taxon>
        <taxon>Ruthenibacterium</taxon>
    </lineage>
</organism>
<dbReference type="GO" id="GO:0003700">
    <property type="term" value="F:DNA-binding transcription factor activity"/>
    <property type="evidence" value="ECO:0007669"/>
    <property type="project" value="InterPro"/>
</dbReference>
<proteinExistence type="predicted"/>
<dbReference type="InterPro" id="IPR018062">
    <property type="entry name" value="HTH_AraC-typ_CS"/>
</dbReference>
<dbReference type="InterPro" id="IPR018771">
    <property type="entry name" value="PocR_dom"/>
</dbReference>
<gene>
    <name evidence="5" type="ORF">GMD59_07770</name>
</gene>
<keyword evidence="1" id="KW-0805">Transcription regulation</keyword>
<dbReference type="Pfam" id="PF10114">
    <property type="entry name" value="PocR"/>
    <property type="match status" value="1"/>
</dbReference>
<dbReference type="SUPFAM" id="SSF46689">
    <property type="entry name" value="Homeodomain-like"/>
    <property type="match status" value="2"/>
</dbReference>
<dbReference type="EMBL" id="WMZU01000010">
    <property type="protein sequence ID" value="MTS27184.1"/>
    <property type="molecule type" value="Genomic_DNA"/>
</dbReference>
<accession>A0A6L6LTQ2</accession>
<dbReference type="PROSITE" id="PS01124">
    <property type="entry name" value="HTH_ARAC_FAMILY_2"/>
    <property type="match status" value="1"/>
</dbReference>
<dbReference type="PROSITE" id="PS00041">
    <property type="entry name" value="HTH_ARAC_FAMILY_1"/>
    <property type="match status" value="1"/>
</dbReference>
<dbReference type="Proteomes" id="UP000472755">
    <property type="component" value="Unassembled WGS sequence"/>
</dbReference>
<name>A0A6L6LTQ2_9FIRM</name>
<evidence type="ECO:0000256" key="2">
    <source>
        <dbReference type="ARBA" id="ARBA00023125"/>
    </source>
</evidence>
<protein>
    <submittedName>
        <fullName evidence="5">Helix-turn-helix domain-containing protein</fullName>
    </submittedName>
</protein>
<evidence type="ECO:0000313" key="6">
    <source>
        <dbReference type="Proteomes" id="UP000472755"/>
    </source>
</evidence>
<evidence type="ECO:0000256" key="1">
    <source>
        <dbReference type="ARBA" id="ARBA00023015"/>
    </source>
</evidence>
<keyword evidence="2" id="KW-0238">DNA-binding</keyword>
<dbReference type="AlphaFoldDB" id="A0A6L6LTQ2"/>
<evidence type="ECO:0000313" key="5">
    <source>
        <dbReference type="EMBL" id="MTS27184.1"/>
    </source>
</evidence>